<protein>
    <recommendedName>
        <fullName evidence="12">Actin</fullName>
    </recommendedName>
</protein>
<evidence type="ECO:0000256" key="6">
    <source>
        <dbReference type="ARBA" id="ARBA00022840"/>
    </source>
</evidence>
<dbReference type="PANTHER" id="PTHR11937">
    <property type="entry name" value="ACTIN"/>
    <property type="match status" value="1"/>
</dbReference>
<dbReference type="InterPro" id="IPR043129">
    <property type="entry name" value="ATPase_NBD"/>
</dbReference>
<keyword evidence="11" id="KW-1185">Reference proteome</keyword>
<comment type="similarity">
    <text evidence="2 9">Belongs to the actin family.</text>
</comment>
<evidence type="ECO:0000256" key="7">
    <source>
        <dbReference type="ARBA" id="ARBA00023212"/>
    </source>
</evidence>
<comment type="subcellular location">
    <subcellularLocation>
        <location evidence="1">Cytoplasm</location>
        <location evidence="1">Cytoskeleton</location>
    </subcellularLocation>
</comment>
<keyword evidence="5" id="KW-0378">Hydrolase</keyword>
<dbReference type="GO" id="GO:0009653">
    <property type="term" value="P:anatomical structure morphogenesis"/>
    <property type="evidence" value="ECO:0007669"/>
    <property type="project" value="UniProtKB-ARBA"/>
</dbReference>
<dbReference type="SMART" id="SM00268">
    <property type="entry name" value="ACTIN"/>
    <property type="match status" value="1"/>
</dbReference>
<dbReference type="FunFam" id="3.30.420.40:FF:000291">
    <property type="entry name" value="Actin, alpha skeletal muscle"/>
    <property type="match status" value="1"/>
</dbReference>
<evidence type="ECO:0000256" key="5">
    <source>
        <dbReference type="ARBA" id="ARBA00022801"/>
    </source>
</evidence>
<evidence type="ECO:0000256" key="4">
    <source>
        <dbReference type="ARBA" id="ARBA00022741"/>
    </source>
</evidence>
<evidence type="ECO:0000256" key="2">
    <source>
        <dbReference type="ARBA" id="ARBA00006752"/>
    </source>
</evidence>
<proteinExistence type="inferred from homology"/>
<dbReference type="SUPFAM" id="SSF53067">
    <property type="entry name" value="Actin-like ATPase domain"/>
    <property type="match status" value="3"/>
</dbReference>
<accession>A0A8K0MJE0</accession>
<evidence type="ECO:0000313" key="10">
    <source>
        <dbReference type="EMBL" id="KAF3447878.1"/>
    </source>
</evidence>
<evidence type="ECO:0000256" key="8">
    <source>
        <dbReference type="ARBA" id="ARBA00049360"/>
    </source>
</evidence>
<dbReference type="Gene3D" id="3.90.640.10">
    <property type="entry name" value="Actin, Chain A, domain 4"/>
    <property type="match status" value="1"/>
</dbReference>
<organism evidence="10 11">
    <name type="scientific">Rhamnella rubrinervis</name>
    <dbReference type="NCBI Taxonomy" id="2594499"/>
    <lineage>
        <taxon>Eukaryota</taxon>
        <taxon>Viridiplantae</taxon>
        <taxon>Streptophyta</taxon>
        <taxon>Embryophyta</taxon>
        <taxon>Tracheophyta</taxon>
        <taxon>Spermatophyta</taxon>
        <taxon>Magnoliopsida</taxon>
        <taxon>eudicotyledons</taxon>
        <taxon>Gunneridae</taxon>
        <taxon>Pentapetalae</taxon>
        <taxon>rosids</taxon>
        <taxon>fabids</taxon>
        <taxon>Rosales</taxon>
        <taxon>Rhamnaceae</taxon>
        <taxon>rhamnoid group</taxon>
        <taxon>Rhamneae</taxon>
        <taxon>Rhamnella</taxon>
    </lineage>
</organism>
<dbReference type="AlphaFoldDB" id="A0A8K0MJE0"/>
<dbReference type="FunFam" id="3.30.420.40:FF:000404">
    <property type="entry name" value="Major actin"/>
    <property type="match status" value="1"/>
</dbReference>
<dbReference type="GO" id="GO:0016787">
    <property type="term" value="F:hydrolase activity"/>
    <property type="evidence" value="ECO:0007669"/>
    <property type="project" value="UniProtKB-KW"/>
</dbReference>
<name>A0A8K0MJE0_9ROSA</name>
<dbReference type="Gene3D" id="3.30.420.40">
    <property type="match status" value="3"/>
</dbReference>
<comment type="caution">
    <text evidence="10">The sequence shown here is derived from an EMBL/GenBank/DDBJ whole genome shotgun (WGS) entry which is preliminary data.</text>
</comment>
<gene>
    <name evidence="10" type="ORF">FNV43_RR08584</name>
</gene>
<dbReference type="GO" id="GO:0005856">
    <property type="term" value="C:cytoskeleton"/>
    <property type="evidence" value="ECO:0007669"/>
    <property type="project" value="UniProtKB-SubCell"/>
</dbReference>
<dbReference type="Pfam" id="PF00022">
    <property type="entry name" value="Actin"/>
    <property type="match status" value="2"/>
</dbReference>
<dbReference type="InterPro" id="IPR020902">
    <property type="entry name" value="Actin/actin-like_CS"/>
</dbReference>
<keyword evidence="6" id="KW-0067">ATP-binding</keyword>
<evidence type="ECO:0000256" key="1">
    <source>
        <dbReference type="ARBA" id="ARBA00004245"/>
    </source>
</evidence>
<dbReference type="OrthoDB" id="2011723at2759"/>
<evidence type="ECO:0000313" key="11">
    <source>
        <dbReference type="Proteomes" id="UP000796880"/>
    </source>
</evidence>
<dbReference type="GO" id="GO:0005524">
    <property type="term" value="F:ATP binding"/>
    <property type="evidence" value="ECO:0007669"/>
    <property type="project" value="UniProtKB-KW"/>
</dbReference>
<dbReference type="PRINTS" id="PR00190">
    <property type="entry name" value="ACTIN"/>
</dbReference>
<evidence type="ECO:0008006" key="12">
    <source>
        <dbReference type="Google" id="ProtNLM"/>
    </source>
</evidence>
<keyword evidence="4" id="KW-0547">Nucleotide-binding</keyword>
<dbReference type="EMBL" id="VOIH02000004">
    <property type="protein sequence ID" value="KAF3447878.1"/>
    <property type="molecule type" value="Genomic_DNA"/>
</dbReference>
<reference evidence="10" key="1">
    <citation type="submission" date="2020-03" db="EMBL/GenBank/DDBJ databases">
        <title>A high-quality chromosome-level genome assembly of a woody plant with both climbing and erect habits, Rhamnella rubrinervis.</title>
        <authorList>
            <person name="Lu Z."/>
            <person name="Yang Y."/>
            <person name="Zhu X."/>
            <person name="Sun Y."/>
        </authorList>
    </citation>
    <scope>NUCLEOTIDE SEQUENCE</scope>
    <source>
        <strain evidence="10">BYM</strain>
        <tissue evidence="10">Leaf</tissue>
    </source>
</reference>
<dbReference type="InterPro" id="IPR004000">
    <property type="entry name" value="Actin"/>
</dbReference>
<keyword evidence="3" id="KW-0963">Cytoplasm</keyword>
<evidence type="ECO:0000256" key="3">
    <source>
        <dbReference type="ARBA" id="ARBA00022490"/>
    </source>
</evidence>
<dbReference type="Proteomes" id="UP000796880">
    <property type="component" value="Unassembled WGS sequence"/>
</dbReference>
<dbReference type="GO" id="GO:0048468">
    <property type="term" value="P:cell development"/>
    <property type="evidence" value="ECO:0007669"/>
    <property type="project" value="UniProtKB-ARBA"/>
</dbReference>
<keyword evidence="7" id="KW-0206">Cytoskeleton</keyword>
<sequence>MVEAEDIRPLVLDNGTAMIKAGFAGDDAPMAVFPSIVGRPRRSTGVMVGMGQKDEYIGEEALSKCDILNLTWPMEHGIVTNWDDVEKIWHHAFYNELDVAPEEHPVLLTEAPLSPKANREKMTQIMFETFGTPAMYVAVQAVLSLYASGRTTGILVDSGNGVSHAVAIQEGYAVPHAIQQLDLAGRDLTDALVKMLTERGYFFTNTAEREIVRDIKEKLAYIALDYELELEIAKTSNAVEKSYELPDGEVVTIGHERFRCPEALFQPSIIGMDAAGIHKTTYNSIIKCDADYWKHLYGNIVFSGGSTLFPGIADRMTKEITALAPSSMSINVVARPERMYSAWIGGSILATLNTFQQMHMVGMGKKDAYVGNEHPVLLAETSHNQKANREKMTQTMFEAFYTPAMYVALQAVLSLYASGRTVGECIYRCSELESGVTLLVMYAF</sequence>
<evidence type="ECO:0000256" key="9">
    <source>
        <dbReference type="RuleBase" id="RU000487"/>
    </source>
</evidence>
<dbReference type="GO" id="GO:0048731">
    <property type="term" value="P:system development"/>
    <property type="evidence" value="ECO:0007669"/>
    <property type="project" value="UniProtKB-ARBA"/>
</dbReference>
<comment type="catalytic activity">
    <reaction evidence="8">
        <text>ATP + H2O = ADP + phosphate + H(+)</text>
        <dbReference type="Rhea" id="RHEA:13065"/>
        <dbReference type="ChEBI" id="CHEBI:15377"/>
        <dbReference type="ChEBI" id="CHEBI:15378"/>
        <dbReference type="ChEBI" id="CHEBI:30616"/>
        <dbReference type="ChEBI" id="CHEBI:43474"/>
        <dbReference type="ChEBI" id="CHEBI:456216"/>
    </reaction>
</comment>
<dbReference type="PROSITE" id="PS01132">
    <property type="entry name" value="ACTINS_ACT_LIKE"/>
    <property type="match status" value="1"/>
</dbReference>
<dbReference type="FunFam" id="3.90.640.10:FF:000001">
    <property type="entry name" value="Actin, muscle"/>
    <property type="match status" value="1"/>
</dbReference>